<dbReference type="GO" id="GO:0005739">
    <property type="term" value="C:mitochondrion"/>
    <property type="evidence" value="ECO:0007669"/>
    <property type="project" value="TreeGrafter"/>
</dbReference>
<feature type="active site" description="Proton acceptor" evidence="5">
    <location>
        <position position="224"/>
    </location>
</feature>
<evidence type="ECO:0000256" key="6">
    <source>
        <dbReference type="PIRSR" id="PIRSR000106-2"/>
    </source>
</evidence>
<dbReference type="SUPFAM" id="SSF53223">
    <property type="entry name" value="Aminoacid dehydrogenase-like, N-terminal domain"/>
    <property type="match status" value="1"/>
</dbReference>
<feature type="binding site" evidence="7">
    <location>
        <position position="319"/>
    </location>
    <ligand>
        <name>a divalent metal cation</name>
        <dbReference type="ChEBI" id="CHEBI:60240"/>
    </ligand>
</feature>
<comment type="cofactor">
    <cofactor evidence="7">
        <name>Mg(2+)</name>
        <dbReference type="ChEBI" id="CHEBI:18420"/>
    </cofactor>
    <cofactor evidence="7">
        <name>Mn(2+)</name>
        <dbReference type="ChEBI" id="CHEBI:29035"/>
    </cofactor>
    <text evidence="7">Divalent metal cations. Prefers magnesium or manganese.</text>
</comment>
<keyword evidence="3 7" id="KW-0479">Metal-binding</keyword>
<comment type="similarity">
    <text evidence="2 8">Belongs to the malic enzymes family.</text>
</comment>
<protein>
    <recommendedName>
        <fullName evidence="8">Malic enzyme</fullName>
    </recommendedName>
</protein>
<dbReference type="Pfam" id="PF03949">
    <property type="entry name" value="Malic_M"/>
    <property type="match status" value="1"/>
</dbReference>
<evidence type="ECO:0000256" key="8">
    <source>
        <dbReference type="RuleBase" id="RU003426"/>
    </source>
</evidence>
<feature type="active site" description="Proton donor" evidence="5">
    <location>
        <position position="153"/>
    </location>
</feature>
<sequence length="591" mass="65055">MLVAPALRSLLRTARAAPLASSWVRWIASDDPNFPYKPLEVNATSVVHSRGMELLQNPVFNKGTAYSVAERERLGVRGLLPPQVLPVSRQMARVMDRYWHGSDFISPEEIESGGITHEHTRKWLVLSELQDRNETLFYRCLIENFVEMAPILYTPTVGWACLNYHKLFRRPRGMYFSAFDRGKMSTMVHNWPHEEVDAIVVTDGSRILGLGDLGCNGLGIPVGKLDLYVAAGGFHPSRVLPCVVDVGTNNEALRADPQYLGVKQPRLIGDAYYSLLDEFVQAVMLRWPHAVLQFEDFAMEHAAPLLARYRHHHTVFNDDIQGTACVALAGLYGALRVLGHAPADLTGLRIAVVGAGSAGMGVVSMIAKGMEQHGLTPEEAADNFWVLDADGLITEERADLPAHVRRFARSDERGTDGERLLETIRRVKPTCLIGLAGAGRLFTKDVLQAMAEGKAVFASGSPQGPVEWEGHSHAPSQANNMYIFPGVALGAWLARSGTITDRMLMASAEALAQCTTPAELALGMVYPSMTRIRQAEISLRVAEAVIEAAGALAQNERLLKAKAEGPEALRDYIQAHMYHPEYTTLVYKESR</sequence>
<keyword evidence="4 8" id="KW-0560">Oxidoreductase</keyword>
<dbReference type="PIRSF" id="PIRSF000106">
    <property type="entry name" value="ME"/>
    <property type="match status" value="1"/>
</dbReference>
<dbReference type="PANTHER" id="PTHR23406">
    <property type="entry name" value="MALIC ENZYME-RELATED"/>
    <property type="match status" value="1"/>
</dbReference>
<dbReference type="SUPFAM" id="SSF51735">
    <property type="entry name" value="NAD(P)-binding Rossmann-fold domains"/>
    <property type="match status" value="1"/>
</dbReference>
<dbReference type="PRINTS" id="PR00072">
    <property type="entry name" value="MALOXRDTASE"/>
</dbReference>
<dbReference type="Gene3D" id="3.40.50.10380">
    <property type="entry name" value="Malic enzyme, N-terminal domain"/>
    <property type="match status" value="1"/>
</dbReference>
<dbReference type="AlphaFoldDB" id="A0AAD9IER5"/>
<feature type="domain" description="Malic enzyme NAD-binding" evidence="9">
    <location>
        <begin position="320"/>
        <end position="550"/>
    </location>
</feature>
<dbReference type="Gene3D" id="3.40.50.720">
    <property type="entry name" value="NAD(P)-binding Rossmann-like Domain"/>
    <property type="match status" value="2"/>
</dbReference>
<evidence type="ECO:0000256" key="5">
    <source>
        <dbReference type="PIRSR" id="PIRSR000106-1"/>
    </source>
</evidence>
<dbReference type="InterPro" id="IPR037062">
    <property type="entry name" value="Malic_N_dom_sf"/>
</dbReference>
<evidence type="ECO:0000256" key="3">
    <source>
        <dbReference type="ARBA" id="ARBA00022723"/>
    </source>
</evidence>
<accession>A0AAD9IER5</accession>
<feature type="binding site" evidence="6">
    <location>
        <position position="206"/>
    </location>
    <ligand>
        <name>(S)-malate</name>
        <dbReference type="ChEBI" id="CHEBI:15589"/>
    </ligand>
</feature>
<comment type="caution">
    <text evidence="11">The sequence shown here is derived from an EMBL/GenBank/DDBJ whole genome shotgun (WGS) entry which is preliminary data.</text>
</comment>
<dbReference type="InterPro" id="IPR001891">
    <property type="entry name" value="Malic_OxRdtase"/>
</dbReference>
<feature type="binding site" evidence="6">
    <location>
        <position position="479"/>
    </location>
    <ligand>
        <name>(S)-malate</name>
        <dbReference type="ChEBI" id="CHEBI:15589"/>
    </ligand>
</feature>
<evidence type="ECO:0000313" key="12">
    <source>
        <dbReference type="Proteomes" id="UP001255856"/>
    </source>
</evidence>
<feature type="binding site" evidence="7">
    <location>
        <position position="295"/>
    </location>
    <ligand>
        <name>a divalent metal cation</name>
        <dbReference type="ChEBI" id="CHEBI:60240"/>
    </ligand>
</feature>
<dbReference type="InterPro" id="IPR012301">
    <property type="entry name" value="Malic_N_dom"/>
</dbReference>
<dbReference type="InterPro" id="IPR046346">
    <property type="entry name" value="Aminoacid_DH-like_N_sf"/>
</dbReference>
<dbReference type="SMART" id="SM00919">
    <property type="entry name" value="Malic_M"/>
    <property type="match status" value="1"/>
</dbReference>
<dbReference type="Proteomes" id="UP001255856">
    <property type="component" value="Unassembled WGS sequence"/>
</dbReference>
<dbReference type="Pfam" id="PF00390">
    <property type="entry name" value="malic"/>
    <property type="match status" value="1"/>
</dbReference>
<evidence type="ECO:0000259" key="9">
    <source>
        <dbReference type="SMART" id="SM00919"/>
    </source>
</evidence>
<feature type="domain" description="Malic enzyme N-terminal" evidence="10">
    <location>
        <begin position="130"/>
        <end position="310"/>
    </location>
</feature>
<dbReference type="PANTHER" id="PTHR23406:SF32">
    <property type="entry name" value="NADP-DEPENDENT MALIC ENZYME"/>
    <property type="match status" value="1"/>
</dbReference>
<dbReference type="PROSITE" id="PS00331">
    <property type="entry name" value="MALIC_ENZYMES"/>
    <property type="match status" value="1"/>
</dbReference>
<evidence type="ECO:0000259" key="10">
    <source>
        <dbReference type="SMART" id="SM01274"/>
    </source>
</evidence>
<dbReference type="NCBIfam" id="NF010052">
    <property type="entry name" value="PRK13529.1"/>
    <property type="match status" value="1"/>
</dbReference>
<evidence type="ECO:0000256" key="4">
    <source>
        <dbReference type="ARBA" id="ARBA00023002"/>
    </source>
</evidence>
<proteinExistence type="inferred from homology"/>
<keyword evidence="12" id="KW-1185">Reference proteome</keyword>
<name>A0AAD9IER5_PROWI</name>
<evidence type="ECO:0000256" key="2">
    <source>
        <dbReference type="ARBA" id="ARBA00008785"/>
    </source>
</evidence>
<dbReference type="GO" id="GO:0046872">
    <property type="term" value="F:metal ion binding"/>
    <property type="evidence" value="ECO:0007669"/>
    <property type="project" value="UniProtKB-KW"/>
</dbReference>
<dbReference type="EMBL" id="JASFZW010000011">
    <property type="protein sequence ID" value="KAK2076138.1"/>
    <property type="molecule type" value="Genomic_DNA"/>
</dbReference>
<dbReference type="GO" id="GO:0004471">
    <property type="term" value="F:malate dehydrogenase (decarboxylating) (NAD+) activity"/>
    <property type="evidence" value="ECO:0007669"/>
    <property type="project" value="TreeGrafter"/>
</dbReference>
<dbReference type="InterPro" id="IPR036291">
    <property type="entry name" value="NAD(P)-bd_dom_sf"/>
</dbReference>
<dbReference type="GO" id="GO:0006108">
    <property type="term" value="P:malate metabolic process"/>
    <property type="evidence" value="ECO:0007669"/>
    <property type="project" value="TreeGrafter"/>
</dbReference>
<feature type="binding site" evidence="7">
    <location>
        <position position="296"/>
    </location>
    <ligand>
        <name>a divalent metal cation</name>
        <dbReference type="ChEBI" id="CHEBI:60240"/>
    </ligand>
</feature>
<evidence type="ECO:0000256" key="7">
    <source>
        <dbReference type="PIRSR" id="PIRSR000106-3"/>
    </source>
</evidence>
<organism evidence="11 12">
    <name type="scientific">Prototheca wickerhamii</name>
    <dbReference type="NCBI Taxonomy" id="3111"/>
    <lineage>
        <taxon>Eukaryota</taxon>
        <taxon>Viridiplantae</taxon>
        <taxon>Chlorophyta</taxon>
        <taxon>core chlorophytes</taxon>
        <taxon>Trebouxiophyceae</taxon>
        <taxon>Chlorellales</taxon>
        <taxon>Chlorellaceae</taxon>
        <taxon>Prototheca</taxon>
    </lineage>
</organism>
<dbReference type="GO" id="GO:0051287">
    <property type="term" value="F:NAD binding"/>
    <property type="evidence" value="ECO:0007669"/>
    <property type="project" value="InterPro"/>
</dbReference>
<evidence type="ECO:0000256" key="1">
    <source>
        <dbReference type="ARBA" id="ARBA00001936"/>
    </source>
</evidence>
<evidence type="ECO:0000313" key="11">
    <source>
        <dbReference type="EMBL" id="KAK2076138.1"/>
    </source>
</evidence>
<dbReference type="InterPro" id="IPR012302">
    <property type="entry name" value="Malic_NAD-bd"/>
</dbReference>
<dbReference type="SMART" id="SM01274">
    <property type="entry name" value="malic"/>
    <property type="match status" value="1"/>
</dbReference>
<reference evidence="11" key="1">
    <citation type="submission" date="2021-01" db="EMBL/GenBank/DDBJ databases">
        <authorList>
            <person name="Eckstrom K.M.E."/>
        </authorList>
    </citation>
    <scope>NUCLEOTIDE SEQUENCE</scope>
    <source>
        <strain evidence="11">UVCC 0001</strain>
    </source>
</reference>
<comment type="cofactor">
    <cofactor evidence="1">
        <name>Mn(2+)</name>
        <dbReference type="ChEBI" id="CHEBI:29035"/>
    </cofactor>
</comment>
<gene>
    <name evidence="11" type="ORF">QBZ16_001070</name>
</gene>
<dbReference type="InterPro" id="IPR015884">
    <property type="entry name" value="Malic_enzyme_CS"/>
</dbReference>